<gene>
    <name evidence="2" type="ORF">HIR71_05220</name>
</gene>
<dbReference type="Proteomes" id="UP000562124">
    <property type="component" value="Unassembled WGS sequence"/>
</dbReference>
<organism evidence="2 3">
    <name type="scientific">Cellulomonas fimi</name>
    <dbReference type="NCBI Taxonomy" id="1708"/>
    <lineage>
        <taxon>Bacteria</taxon>
        <taxon>Bacillati</taxon>
        <taxon>Actinomycetota</taxon>
        <taxon>Actinomycetes</taxon>
        <taxon>Micrococcales</taxon>
        <taxon>Cellulomonadaceae</taxon>
        <taxon>Cellulomonas</taxon>
    </lineage>
</organism>
<name>A0A7Y0LX16_CELFI</name>
<keyword evidence="1" id="KW-1133">Transmembrane helix</keyword>
<keyword evidence="1" id="KW-0812">Transmembrane</keyword>
<proteinExistence type="predicted"/>
<keyword evidence="1" id="KW-0472">Membrane</keyword>
<sequence>MSTNRKAEQAQRQARIAAIKAEQQKAERKRNVIVGSVAGALVLGLVGTTAFVVVNEGRKNAAEEAELAARAEQPIEGLETFEGLTQNHVTGPVDYAQDPPVGGDHASVWQNCGFYAEPVADENAVHSLEHGAGWITHDPALPESEVALLRAYADDNNFVLVSPRDGLPSPIVASTWGLQLQLDKADDDRLAVFLQANVRGPGTPEPGAVCTGGVGTPG</sequence>
<dbReference type="EMBL" id="JABCJJ010000005">
    <property type="protein sequence ID" value="NMR19630.1"/>
    <property type="molecule type" value="Genomic_DNA"/>
</dbReference>
<evidence type="ECO:0000313" key="3">
    <source>
        <dbReference type="Proteomes" id="UP000562124"/>
    </source>
</evidence>
<dbReference type="InterPro" id="IPR021454">
    <property type="entry name" value="DUF3105"/>
</dbReference>
<reference evidence="2 3" key="1">
    <citation type="submission" date="2020-04" db="EMBL/GenBank/DDBJ databases">
        <title>Sequencing and Assembly of C. fimi.</title>
        <authorList>
            <person name="Ramsey A.R."/>
        </authorList>
    </citation>
    <scope>NUCLEOTIDE SEQUENCE [LARGE SCALE GENOMIC DNA]</scope>
    <source>
        <strain evidence="2 3">SB</strain>
    </source>
</reference>
<evidence type="ECO:0000313" key="2">
    <source>
        <dbReference type="EMBL" id="NMR19630.1"/>
    </source>
</evidence>
<accession>A0A7Y0LX16</accession>
<dbReference type="RefSeq" id="WP_169323998.1">
    <property type="nucleotide sequence ID" value="NZ_JABCJJ010000005.1"/>
</dbReference>
<keyword evidence="3" id="KW-1185">Reference proteome</keyword>
<dbReference type="Pfam" id="PF11303">
    <property type="entry name" value="DUF3105"/>
    <property type="match status" value="1"/>
</dbReference>
<comment type="caution">
    <text evidence="2">The sequence shown here is derived from an EMBL/GenBank/DDBJ whole genome shotgun (WGS) entry which is preliminary data.</text>
</comment>
<protein>
    <submittedName>
        <fullName evidence="2">DUF3105 domain-containing protein</fullName>
    </submittedName>
</protein>
<dbReference type="AlphaFoldDB" id="A0A7Y0LX16"/>
<feature type="transmembrane region" description="Helical" evidence="1">
    <location>
        <begin position="32"/>
        <end position="54"/>
    </location>
</feature>
<evidence type="ECO:0000256" key="1">
    <source>
        <dbReference type="SAM" id="Phobius"/>
    </source>
</evidence>